<evidence type="ECO:0000313" key="2">
    <source>
        <dbReference type="Proteomes" id="UP000681967"/>
    </source>
</evidence>
<gene>
    <name evidence="1" type="ORF">BYL167_LOCUS52863</name>
</gene>
<feature type="non-terminal residue" evidence="1">
    <location>
        <position position="54"/>
    </location>
</feature>
<name>A0A8S3CFP6_9BILA</name>
<dbReference type="Proteomes" id="UP000681967">
    <property type="component" value="Unassembled WGS sequence"/>
</dbReference>
<organism evidence="1 2">
    <name type="scientific">Rotaria magnacalcarata</name>
    <dbReference type="NCBI Taxonomy" id="392030"/>
    <lineage>
        <taxon>Eukaryota</taxon>
        <taxon>Metazoa</taxon>
        <taxon>Spiralia</taxon>
        <taxon>Gnathifera</taxon>
        <taxon>Rotifera</taxon>
        <taxon>Eurotatoria</taxon>
        <taxon>Bdelloidea</taxon>
        <taxon>Philodinida</taxon>
        <taxon>Philodinidae</taxon>
        <taxon>Rotaria</taxon>
    </lineage>
</organism>
<protein>
    <submittedName>
        <fullName evidence="1">Uncharacterized protein</fullName>
    </submittedName>
</protein>
<evidence type="ECO:0000313" key="1">
    <source>
        <dbReference type="EMBL" id="CAF4918448.1"/>
    </source>
</evidence>
<sequence length="54" mass="6035">MKEVLREAPLTPSAFLEQARQEENLDCLVTTAAQQATDNNTQATTYSNNSLYRS</sequence>
<reference evidence="1" key="1">
    <citation type="submission" date="2021-02" db="EMBL/GenBank/DDBJ databases">
        <authorList>
            <person name="Nowell W R."/>
        </authorList>
    </citation>
    <scope>NUCLEOTIDE SEQUENCE</scope>
</reference>
<dbReference type="AlphaFoldDB" id="A0A8S3CFP6"/>
<dbReference type="EMBL" id="CAJOBH010173521">
    <property type="protein sequence ID" value="CAF4918448.1"/>
    <property type="molecule type" value="Genomic_DNA"/>
</dbReference>
<comment type="caution">
    <text evidence="1">The sequence shown here is derived from an EMBL/GenBank/DDBJ whole genome shotgun (WGS) entry which is preliminary data.</text>
</comment>
<proteinExistence type="predicted"/>
<accession>A0A8S3CFP6</accession>